<organism evidence="11 12">
    <name type="scientific">Tianweitania populi</name>
    <dbReference type="NCBI Taxonomy" id="1607949"/>
    <lineage>
        <taxon>Bacteria</taxon>
        <taxon>Pseudomonadati</taxon>
        <taxon>Pseudomonadota</taxon>
        <taxon>Alphaproteobacteria</taxon>
        <taxon>Hyphomicrobiales</taxon>
        <taxon>Phyllobacteriaceae</taxon>
        <taxon>Tianweitania</taxon>
    </lineage>
</organism>
<evidence type="ECO:0000313" key="11">
    <source>
        <dbReference type="EMBL" id="GHD10924.1"/>
    </source>
</evidence>
<dbReference type="GO" id="GO:0043093">
    <property type="term" value="P:FtsZ-dependent cytokinesis"/>
    <property type="evidence" value="ECO:0007669"/>
    <property type="project" value="UniProtKB-UniRule"/>
</dbReference>
<evidence type="ECO:0000256" key="2">
    <source>
        <dbReference type="ARBA" id="ARBA00022475"/>
    </source>
</evidence>
<dbReference type="InterPro" id="IPR026579">
    <property type="entry name" value="FtsQ"/>
</dbReference>
<dbReference type="InterPro" id="IPR045335">
    <property type="entry name" value="FtsQ_C_sf"/>
</dbReference>
<comment type="subcellular location">
    <subcellularLocation>
        <location evidence="9">Cell inner membrane</location>
        <topology evidence="9">Single-pass type II membrane protein</topology>
    </subcellularLocation>
    <subcellularLocation>
        <location evidence="1">Membrane</location>
    </subcellularLocation>
    <text evidence="9">Localizes to the division septum.</text>
</comment>
<protein>
    <recommendedName>
        <fullName evidence="9">Cell division protein FtsQ</fullName>
    </recommendedName>
</protein>
<keyword evidence="2 9" id="KW-1003">Cell membrane</keyword>
<keyword evidence="5 9" id="KW-0812">Transmembrane</keyword>
<dbReference type="Pfam" id="PF03799">
    <property type="entry name" value="FtsQ_DivIB_C"/>
    <property type="match status" value="1"/>
</dbReference>
<comment type="function">
    <text evidence="9">Essential cell division protein.</text>
</comment>
<dbReference type="PROSITE" id="PS51779">
    <property type="entry name" value="POTRA"/>
    <property type="match status" value="1"/>
</dbReference>
<name>A0A8J3GJ71_9HYPH</name>
<dbReference type="GO" id="GO:0005886">
    <property type="term" value="C:plasma membrane"/>
    <property type="evidence" value="ECO:0007669"/>
    <property type="project" value="UniProtKB-SubCell"/>
</dbReference>
<sequence>MFALRSTTGGRHKGYAPREGLSETMVVPRFLRRPMRMLSRLEEVETRIPRFAATSLTVLLLGASSAYGAYLGGHMPAVMQAVTARTGFAVTDIRISGDKQTSEIDVLDQLQLNGWTALVGFSADAARERLLTLPWVESATVRKIYPDAIEVALVERKPFAIWQHGDELTVIESDGRPIAPFDGRNARDLPLVIGMGAPERAASFVAEMSAYPALASQVKAYVRVANRRWDVHLASGVQIKLPEGDVDGAIKELLALDQSQGLLSRDIAAVDLRFAERFIVQLTPGAVERRTAQLEAEKKAAKKAGRQI</sequence>
<keyword evidence="4 9" id="KW-0132">Cell division</keyword>
<feature type="domain" description="POTRA" evidence="10">
    <location>
        <begin position="88"/>
        <end position="156"/>
    </location>
</feature>
<dbReference type="InterPro" id="IPR013685">
    <property type="entry name" value="POTRA_FtsQ_type"/>
</dbReference>
<evidence type="ECO:0000256" key="6">
    <source>
        <dbReference type="ARBA" id="ARBA00022989"/>
    </source>
</evidence>
<proteinExistence type="inferred from homology"/>
<dbReference type="InterPro" id="IPR034746">
    <property type="entry name" value="POTRA"/>
</dbReference>
<dbReference type="Proteomes" id="UP000630142">
    <property type="component" value="Unassembled WGS sequence"/>
</dbReference>
<reference evidence="11" key="2">
    <citation type="submission" date="2020-09" db="EMBL/GenBank/DDBJ databases">
        <authorList>
            <person name="Sun Q."/>
            <person name="Kim S."/>
        </authorList>
    </citation>
    <scope>NUCLEOTIDE SEQUENCE</scope>
    <source>
        <strain evidence="11">KCTC 42249</strain>
    </source>
</reference>
<dbReference type="Gene3D" id="3.10.20.310">
    <property type="entry name" value="membrane protein fhac"/>
    <property type="match status" value="1"/>
</dbReference>
<evidence type="ECO:0000259" key="10">
    <source>
        <dbReference type="PROSITE" id="PS51779"/>
    </source>
</evidence>
<dbReference type="RefSeq" id="WP_244641345.1">
    <property type="nucleotide sequence ID" value="NZ_BMZQ01000001.1"/>
</dbReference>
<dbReference type="HAMAP" id="MF_00911">
    <property type="entry name" value="FtsQ_subfam"/>
    <property type="match status" value="1"/>
</dbReference>
<dbReference type="PANTHER" id="PTHR35851">
    <property type="entry name" value="CELL DIVISION PROTEIN FTSQ"/>
    <property type="match status" value="1"/>
</dbReference>
<evidence type="ECO:0000256" key="8">
    <source>
        <dbReference type="ARBA" id="ARBA00023306"/>
    </source>
</evidence>
<comment type="similarity">
    <text evidence="9">Belongs to the FtsQ/DivIB family. FtsQ subfamily.</text>
</comment>
<accession>A0A8J3GJ71</accession>
<evidence type="ECO:0000256" key="7">
    <source>
        <dbReference type="ARBA" id="ARBA00023136"/>
    </source>
</evidence>
<evidence type="ECO:0000256" key="4">
    <source>
        <dbReference type="ARBA" id="ARBA00022618"/>
    </source>
</evidence>
<dbReference type="AlphaFoldDB" id="A0A8J3GJ71"/>
<dbReference type="Pfam" id="PF08478">
    <property type="entry name" value="POTRA_1"/>
    <property type="match status" value="1"/>
</dbReference>
<evidence type="ECO:0000256" key="1">
    <source>
        <dbReference type="ARBA" id="ARBA00004370"/>
    </source>
</evidence>
<keyword evidence="12" id="KW-1185">Reference proteome</keyword>
<keyword evidence="6 9" id="KW-1133">Transmembrane helix</keyword>
<dbReference type="Gene3D" id="3.40.50.11690">
    <property type="entry name" value="Cell division protein FtsQ/DivIB"/>
    <property type="match status" value="1"/>
</dbReference>
<dbReference type="InterPro" id="IPR005548">
    <property type="entry name" value="Cell_div_FtsQ/DivIB_C"/>
</dbReference>
<dbReference type="GO" id="GO:0032153">
    <property type="term" value="C:cell division site"/>
    <property type="evidence" value="ECO:0007669"/>
    <property type="project" value="UniProtKB-UniRule"/>
</dbReference>
<keyword evidence="8 9" id="KW-0131">Cell cycle</keyword>
<keyword evidence="3 9" id="KW-0997">Cell inner membrane</keyword>
<evidence type="ECO:0000256" key="3">
    <source>
        <dbReference type="ARBA" id="ARBA00022519"/>
    </source>
</evidence>
<dbReference type="EMBL" id="BMZQ01000001">
    <property type="protein sequence ID" value="GHD10924.1"/>
    <property type="molecule type" value="Genomic_DNA"/>
</dbReference>
<comment type="caution">
    <text evidence="11">The sequence shown here is derived from an EMBL/GenBank/DDBJ whole genome shotgun (WGS) entry which is preliminary data.</text>
</comment>
<evidence type="ECO:0000313" key="12">
    <source>
        <dbReference type="Proteomes" id="UP000630142"/>
    </source>
</evidence>
<dbReference type="GO" id="GO:0090529">
    <property type="term" value="P:cell septum assembly"/>
    <property type="evidence" value="ECO:0007669"/>
    <property type="project" value="InterPro"/>
</dbReference>
<evidence type="ECO:0000256" key="9">
    <source>
        <dbReference type="HAMAP-Rule" id="MF_00911"/>
    </source>
</evidence>
<gene>
    <name evidence="9 11" type="primary">ftsQ</name>
    <name evidence="11" type="ORF">GCM10016234_13490</name>
</gene>
<keyword evidence="7 9" id="KW-0472">Membrane</keyword>
<dbReference type="PANTHER" id="PTHR35851:SF1">
    <property type="entry name" value="CELL DIVISION PROTEIN FTSQ"/>
    <property type="match status" value="1"/>
</dbReference>
<evidence type="ECO:0000256" key="5">
    <source>
        <dbReference type="ARBA" id="ARBA00022692"/>
    </source>
</evidence>
<reference evidence="11" key="1">
    <citation type="journal article" date="2014" name="Int. J. Syst. Evol. Microbiol.">
        <title>Complete genome sequence of Corynebacterium casei LMG S-19264T (=DSM 44701T), isolated from a smear-ripened cheese.</title>
        <authorList>
            <consortium name="US DOE Joint Genome Institute (JGI-PGF)"/>
            <person name="Walter F."/>
            <person name="Albersmeier A."/>
            <person name="Kalinowski J."/>
            <person name="Ruckert C."/>
        </authorList>
    </citation>
    <scope>NUCLEOTIDE SEQUENCE</scope>
    <source>
        <strain evidence="11">KCTC 42249</strain>
    </source>
</reference>